<dbReference type="InterPro" id="IPR027417">
    <property type="entry name" value="P-loop_NTPase"/>
</dbReference>
<gene>
    <name evidence="4" type="ORF">FA15DRAFT_274980</name>
</gene>
<sequence>MQDCNTTVIGGNSTVINNYYNNVPLDHLSKIVIEEIPVIARWLTTTNYLKIHRDVLRKRTPNTLRWFFVIPEFEAWLNSEGGILWGTGIPGAGKTVLSSAIIDFLLKMEQQSQKRICVLFMYCRYTEPIPVKDILAALVKQLLERYSSLVWQFIKPFYDHHQESGTSPSQQDLLDLLQQISNSGVFSMSYYVIDGLDEAPGDVQIDIISAFNSMGINFCLTSRPIDSLKEYVPRAVYVNIVVKNPDVLLLIEQRVERMPALRRLLKDPAVKQEVVSAILSKSSGMFLLVSLQLDAVRDCLSVKDLRDALATLPNGVKDMYAATIARISSQANAHLARRVLLWVTHAQRPLLAQELRYAIATCPQTRKFEAERLVDEDFLLSLSCGLVILDPESRQVRLIREFWLKYYRSIQRTDQLCGLPSKTIPRGITSPSTYRRTVQTRTPKSHQHVQPVSSNVVSTTSSPKTCPQSKRTSKLTQCWSTPTSTWRPIHPSATPHRLSSCPLSSSAKAIRCKRIVGKDAGTTSIDCTSPSCMMPATCWRGILRRVRMSTGRQFWAPDL</sequence>
<dbReference type="EMBL" id="ML210434">
    <property type="protein sequence ID" value="TFK18074.1"/>
    <property type="molecule type" value="Genomic_DNA"/>
</dbReference>
<evidence type="ECO:0000256" key="2">
    <source>
        <dbReference type="SAM" id="MobiDB-lite"/>
    </source>
</evidence>
<keyword evidence="1" id="KW-0677">Repeat</keyword>
<evidence type="ECO:0000256" key="1">
    <source>
        <dbReference type="ARBA" id="ARBA00022737"/>
    </source>
</evidence>
<dbReference type="InterPro" id="IPR056884">
    <property type="entry name" value="NPHP3-like_N"/>
</dbReference>
<feature type="region of interest" description="Disordered" evidence="2">
    <location>
        <begin position="440"/>
        <end position="469"/>
    </location>
</feature>
<dbReference type="SUPFAM" id="SSF52540">
    <property type="entry name" value="P-loop containing nucleoside triphosphate hydrolases"/>
    <property type="match status" value="1"/>
</dbReference>
<keyword evidence="5" id="KW-1185">Reference proteome</keyword>
<accession>A0A5C3KDM6</accession>
<feature type="compositionally biased region" description="Low complexity" evidence="2">
    <location>
        <begin position="452"/>
        <end position="462"/>
    </location>
</feature>
<dbReference type="Pfam" id="PF24883">
    <property type="entry name" value="NPHP3_N"/>
    <property type="match status" value="1"/>
</dbReference>
<dbReference type="PANTHER" id="PTHR10039:SF15">
    <property type="entry name" value="NACHT DOMAIN-CONTAINING PROTEIN"/>
    <property type="match status" value="1"/>
</dbReference>
<proteinExistence type="predicted"/>
<evidence type="ECO:0000259" key="3">
    <source>
        <dbReference type="Pfam" id="PF24883"/>
    </source>
</evidence>
<dbReference type="OrthoDB" id="7464126at2759"/>
<feature type="domain" description="Nephrocystin 3-like N-terminal" evidence="3">
    <location>
        <begin position="62"/>
        <end position="223"/>
    </location>
</feature>
<evidence type="ECO:0000313" key="5">
    <source>
        <dbReference type="Proteomes" id="UP000307440"/>
    </source>
</evidence>
<dbReference type="Proteomes" id="UP000307440">
    <property type="component" value="Unassembled WGS sequence"/>
</dbReference>
<dbReference type="PANTHER" id="PTHR10039">
    <property type="entry name" value="AMELOGENIN"/>
    <property type="match status" value="1"/>
</dbReference>
<dbReference type="AlphaFoldDB" id="A0A5C3KDM6"/>
<evidence type="ECO:0000313" key="4">
    <source>
        <dbReference type="EMBL" id="TFK18074.1"/>
    </source>
</evidence>
<organism evidence="4 5">
    <name type="scientific">Coprinopsis marcescibilis</name>
    <name type="common">Agaric fungus</name>
    <name type="synonym">Psathyrella marcescibilis</name>
    <dbReference type="NCBI Taxonomy" id="230819"/>
    <lineage>
        <taxon>Eukaryota</taxon>
        <taxon>Fungi</taxon>
        <taxon>Dikarya</taxon>
        <taxon>Basidiomycota</taxon>
        <taxon>Agaricomycotina</taxon>
        <taxon>Agaricomycetes</taxon>
        <taxon>Agaricomycetidae</taxon>
        <taxon>Agaricales</taxon>
        <taxon>Agaricineae</taxon>
        <taxon>Psathyrellaceae</taxon>
        <taxon>Coprinopsis</taxon>
    </lineage>
</organism>
<name>A0A5C3KDM6_COPMA</name>
<reference evidence="4 5" key="1">
    <citation type="journal article" date="2019" name="Nat. Ecol. Evol.">
        <title>Megaphylogeny resolves global patterns of mushroom evolution.</title>
        <authorList>
            <person name="Varga T."/>
            <person name="Krizsan K."/>
            <person name="Foldi C."/>
            <person name="Dima B."/>
            <person name="Sanchez-Garcia M."/>
            <person name="Sanchez-Ramirez S."/>
            <person name="Szollosi G.J."/>
            <person name="Szarkandi J.G."/>
            <person name="Papp V."/>
            <person name="Albert L."/>
            <person name="Andreopoulos W."/>
            <person name="Angelini C."/>
            <person name="Antonin V."/>
            <person name="Barry K.W."/>
            <person name="Bougher N.L."/>
            <person name="Buchanan P."/>
            <person name="Buyck B."/>
            <person name="Bense V."/>
            <person name="Catcheside P."/>
            <person name="Chovatia M."/>
            <person name="Cooper J."/>
            <person name="Damon W."/>
            <person name="Desjardin D."/>
            <person name="Finy P."/>
            <person name="Geml J."/>
            <person name="Haridas S."/>
            <person name="Hughes K."/>
            <person name="Justo A."/>
            <person name="Karasinski D."/>
            <person name="Kautmanova I."/>
            <person name="Kiss B."/>
            <person name="Kocsube S."/>
            <person name="Kotiranta H."/>
            <person name="LaButti K.M."/>
            <person name="Lechner B.E."/>
            <person name="Liimatainen K."/>
            <person name="Lipzen A."/>
            <person name="Lukacs Z."/>
            <person name="Mihaltcheva S."/>
            <person name="Morgado L.N."/>
            <person name="Niskanen T."/>
            <person name="Noordeloos M.E."/>
            <person name="Ohm R.A."/>
            <person name="Ortiz-Santana B."/>
            <person name="Ovrebo C."/>
            <person name="Racz N."/>
            <person name="Riley R."/>
            <person name="Savchenko A."/>
            <person name="Shiryaev A."/>
            <person name="Soop K."/>
            <person name="Spirin V."/>
            <person name="Szebenyi C."/>
            <person name="Tomsovsky M."/>
            <person name="Tulloss R.E."/>
            <person name="Uehling J."/>
            <person name="Grigoriev I.V."/>
            <person name="Vagvolgyi C."/>
            <person name="Papp T."/>
            <person name="Martin F.M."/>
            <person name="Miettinen O."/>
            <person name="Hibbett D.S."/>
            <person name="Nagy L.G."/>
        </authorList>
    </citation>
    <scope>NUCLEOTIDE SEQUENCE [LARGE SCALE GENOMIC DNA]</scope>
    <source>
        <strain evidence="4 5">CBS 121175</strain>
    </source>
</reference>
<protein>
    <recommendedName>
        <fullName evidence="3">Nephrocystin 3-like N-terminal domain-containing protein</fullName>
    </recommendedName>
</protein>
<dbReference type="Gene3D" id="3.40.50.300">
    <property type="entry name" value="P-loop containing nucleotide triphosphate hydrolases"/>
    <property type="match status" value="1"/>
</dbReference>